<evidence type="ECO:0000256" key="9">
    <source>
        <dbReference type="ARBA" id="ARBA00031636"/>
    </source>
</evidence>
<keyword evidence="3" id="KW-0050">Antiport</keyword>
<dbReference type="AlphaFoldDB" id="A0A841R872"/>
<proteinExistence type="predicted"/>
<evidence type="ECO:0000256" key="3">
    <source>
        <dbReference type="ARBA" id="ARBA00022449"/>
    </source>
</evidence>
<evidence type="ECO:0000313" key="12">
    <source>
        <dbReference type="Proteomes" id="UP000587760"/>
    </source>
</evidence>
<feature type="transmembrane region" description="Helical" evidence="10">
    <location>
        <begin position="236"/>
        <end position="258"/>
    </location>
</feature>
<dbReference type="InterPro" id="IPR002528">
    <property type="entry name" value="MATE_fam"/>
</dbReference>
<sequence>MSSRNTDLKALLTIALPMIISQASETVMMFADRLFLSWLGKAYISAAMSGGLSSFVFMSLFTGTVGYVNALSAQYYGAGEEGHCVRTVTQGVRLSLLFYPLGLLFIPLVGRFFQVSGHSPEQIVLETVYFRILMLGGIFALIRTVFAGFFLGIGKTRTVMFANLAGMLINIPVNYVLIFGKLGFPEMGISGAAIGTLAGSFLISLILLIAFLKHKIYREHHSPQLWKFNKLIMGKLLRYGMPAGIELFLNVFAFNLFVQMMHSYSADVAAAVTITFNYDMVVFIPMLGLGFAITSLVGQQMGADNPEGALKVSRLAMKVGALYGFSMVLLFLFMAGPLVSVFTGGLSESDGAVVALSKSMLRLASIYIIADVVQLVFSGTLRGAGDTKWVMYISVVMHWILAFMAWLMIKVLVLHPLVVWLGFISFIVLLGLSMFLRYKFGPWKEMRIIQ</sequence>
<evidence type="ECO:0000313" key="11">
    <source>
        <dbReference type="EMBL" id="MBB6479561.1"/>
    </source>
</evidence>
<evidence type="ECO:0000256" key="10">
    <source>
        <dbReference type="SAM" id="Phobius"/>
    </source>
</evidence>
<evidence type="ECO:0000256" key="8">
    <source>
        <dbReference type="ARBA" id="ARBA00023136"/>
    </source>
</evidence>
<feature type="transmembrane region" description="Helical" evidence="10">
    <location>
        <begin position="319"/>
        <end position="339"/>
    </location>
</feature>
<feature type="transmembrane region" description="Helical" evidence="10">
    <location>
        <begin position="47"/>
        <end position="70"/>
    </location>
</feature>
<comment type="subcellular location">
    <subcellularLocation>
        <location evidence="1">Cell membrane</location>
        <topology evidence="1">Multi-pass membrane protein</topology>
    </subcellularLocation>
</comment>
<feature type="transmembrane region" description="Helical" evidence="10">
    <location>
        <begin position="278"/>
        <end position="298"/>
    </location>
</feature>
<dbReference type="GO" id="GO:0015297">
    <property type="term" value="F:antiporter activity"/>
    <property type="evidence" value="ECO:0007669"/>
    <property type="project" value="UniProtKB-KW"/>
</dbReference>
<evidence type="ECO:0000256" key="4">
    <source>
        <dbReference type="ARBA" id="ARBA00022475"/>
    </source>
</evidence>
<protein>
    <recommendedName>
        <fullName evidence="9">Multidrug-efflux transporter</fullName>
    </recommendedName>
</protein>
<evidence type="ECO:0000256" key="7">
    <source>
        <dbReference type="ARBA" id="ARBA00023065"/>
    </source>
</evidence>
<feature type="transmembrane region" description="Helical" evidence="10">
    <location>
        <begin position="359"/>
        <end position="377"/>
    </location>
</feature>
<feature type="transmembrane region" description="Helical" evidence="10">
    <location>
        <begin position="129"/>
        <end position="153"/>
    </location>
</feature>
<dbReference type="Proteomes" id="UP000587760">
    <property type="component" value="Unassembled WGS sequence"/>
</dbReference>
<name>A0A841R872_9SPIO</name>
<keyword evidence="7" id="KW-0406">Ion transport</keyword>
<evidence type="ECO:0000256" key="5">
    <source>
        <dbReference type="ARBA" id="ARBA00022692"/>
    </source>
</evidence>
<gene>
    <name evidence="11" type="ORF">HNR50_001219</name>
</gene>
<reference evidence="11 12" key="1">
    <citation type="submission" date="2020-08" db="EMBL/GenBank/DDBJ databases">
        <title>Genomic Encyclopedia of Type Strains, Phase IV (KMG-IV): sequencing the most valuable type-strain genomes for metagenomic binning, comparative biology and taxonomic classification.</title>
        <authorList>
            <person name="Goeker M."/>
        </authorList>
    </citation>
    <scope>NUCLEOTIDE SEQUENCE [LARGE SCALE GENOMIC DNA]</scope>
    <source>
        <strain evidence="11 12">DSM 2461</strain>
    </source>
</reference>
<keyword evidence="12" id="KW-1185">Reference proteome</keyword>
<dbReference type="GO" id="GO:0006811">
    <property type="term" value="P:monoatomic ion transport"/>
    <property type="evidence" value="ECO:0007669"/>
    <property type="project" value="UniProtKB-KW"/>
</dbReference>
<keyword evidence="2" id="KW-0813">Transport</keyword>
<keyword evidence="6 10" id="KW-1133">Transmembrane helix</keyword>
<keyword evidence="8 10" id="KW-0472">Membrane</keyword>
<keyword evidence="4" id="KW-1003">Cell membrane</keyword>
<feature type="transmembrane region" description="Helical" evidence="10">
    <location>
        <begin position="192"/>
        <end position="212"/>
    </location>
</feature>
<feature type="transmembrane region" description="Helical" evidence="10">
    <location>
        <begin position="417"/>
        <end position="438"/>
    </location>
</feature>
<evidence type="ECO:0000256" key="2">
    <source>
        <dbReference type="ARBA" id="ARBA00022448"/>
    </source>
</evidence>
<dbReference type="EMBL" id="JACHGJ010000002">
    <property type="protein sequence ID" value="MBB6479561.1"/>
    <property type="molecule type" value="Genomic_DNA"/>
</dbReference>
<dbReference type="RefSeq" id="WP_184744917.1">
    <property type="nucleotide sequence ID" value="NZ_JACHGJ010000002.1"/>
</dbReference>
<accession>A0A841R872</accession>
<organism evidence="11 12">
    <name type="scientific">Spirochaeta isovalerica</name>
    <dbReference type="NCBI Taxonomy" id="150"/>
    <lineage>
        <taxon>Bacteria</taxon>
        <taxon>Pseudomonadati</taxon>
        <taxon>Spirochaetota</taxon>
        <taxon>Spirochaetia</taxon>
        <taxon>Spirochaetales</taxon>
        <taxon>Spirochaetaceae</taxon>
        <taxon>Spirochaeta</taxon>
    </lineage>
</organism>
<dbReference type="PIRSF" id="PIRSF006603">
    <property type="entry name" value="DinF"/>
    <property type="match status" value="1"/>
</dbReference>
<dbReference type="Pfam" id="PF01554">
    <property type="entry name" value="MatE"/>
    <property type="match status" value="2"/>
</dbReference>
<dbReference type="GO" id="GO:0005886">
    <property type="term" value="C:plasma membrane"/>
    <property type="evidence" value="ECO:0007669"/>
    <property type="project" value="UniProtKB-SubCell"/>
</dbReference>
<dbReference type="PANTHER" id="PTHR43298">
    <property type="entry name" value="MULTIDRUG RESISTANCE PROTEIN NORM-RELATED"/>
    <property type="match status" value="1"/>
</dbReference>
<feature type="transmembrane region" description="Helical" evidence="10">
    <location>
        <begin position="160"/>
        <end position="180"/>
    </location>
</feature>
<dbReference type="InterPro" id="IPR048279">
    <property type="entry name" value="MdtK-like"/>
</dbReference>
<keyword evidence="5 10" id="KW-0812">Transmembrane</keyword>
<dbReference type="CDD" id="cd13133">
    <property type="entry name" value="MATE_like_7"/>
    <property type="match status" value="1"/>
</dbReference>
<dbReference type="GO" id="GO:0042910">
    <property type="term" value="F:xenobiotic transmembrane transporter activity"/>
    <property type="evidence" value="ECO:0007669"/>
    <property type="project" value="InterPro"/>
</dbReference>
<evidence type="ECO:0000256" key="6">
    <source>
        <dbReference type="ARBA" id="ARBA00022989"/>
    </source>
</evidence>
<feature type="transmembrane region" description="Helical" evidence="10">
    <location>
        <begin position="389"/>
        <end position="411"/>
    </location>
</feature>
<evidence type="ECO:0000256" key="1">
    <source>
        <dbReference type="ARBA" id="ARBA00004651"/>
    </source>
</evidence>
<dbReference type="NCBIfam" id="TIGR00797">
    <property type="entry name" value="matE"/>
    <property type="match status" value="1"/>
</dbReference>
<dbReference type="PANTHER" id="PTHR43298:SF2">
    <property type="entry name" value="FMN_FAD EXPORTER YEEO-RELATED"/>
    <property type="match status" value="1"/>
</dbReference>
<feature type="transmembrane region" description="Helical" evidence="10">
    <location>
        <begin position="91"/>
        <end position="109"/>
    </location>
</feature>
<dbReference type="InterPro" id="IPR050222">
    <property type="entry name" value="MATE_MdtK"/>
</dbReference>
<comment type="caution">
    <text evidence="11">The sequence shown here is derived from an EMBL/GenBank/DDBJ whole genome shotgun (WGS) entry which is preliminary data.</text>
</comment>